<dbReference type="GeneID" id="82442139"/>
<dbReference type="PRINTS" id="PR01840">
    <property type="entry name" value="TATCFAMILY"/>
</dbReference>
<keyword evidence="4 5" id="KW-0472">Membrane</keyword>
<dbReference type="RefSeq" id="WP_018709594.1">
    <property type="nucleotide sequence ID" value="NZ_CALULB010000009.1"/>
</dbReference>
<evidence type="ECO:0000256" key="2">
    <source>
        <dbReference type="ARBA" id="ARBA00022692"/>
    </source>
</evidence>
<comment type="subunit">
    <text evidence="5">Forms a complex with TatA.</text>
</comment>
<protein>
    <recommendedName>
        <fullName evidence="5">Sec-independent protein translocase protein TatC</fullName>
    </recommendedName>
</protein>
<keyword evidence="5" id="KW-0813">Transport</keyword>
<evidence type="ECO:0000256" key="3">
    <source>
        <dbReference type="ARBA" id="ARBA00022989"/>
    </source>
</evidence>
<keyword evidence="7" id="KW-1185">Reference proteome</keyword>
<feature type="transmembrane region" description="Helical" evidence="5">
    <location>
        <begin position="184"/>
        <end position="210"/>
    </location>
</feature>
<keyword evidence="5" id="KW-0811">Translocation</keyword>
<comment type="caution">
    <text evidence="6">The sequence shown here is derived from an EMBL/GenBank/DDBJ whole genome shotgun (WGS) entry which is preliminary data.</text>
</comment>
<organism evidence="6 7">
    <name type="scientific">Phocaeicola barnesiae</name>
    <dbReference type="NCBI Taxonomy" id="376804"/>
    <lineage>
        <taxon>Bacteria</taxon>
        <taxon>Pseudomonadati</taxon>
        <taxon>Bacteroidota</taxon>
        <taxon>Bacteroidia</taxon>
        <taxon>Bacteroidales</taxon>
        <taxon>Bacteroidaceae</taxon>
        <taxon>Phocaeicola</taxon>
    </lineage>
</organism>
<dbReference type="NCBIfam" id="TIGR00945">
    <property type="entry name" value="tatC"/>
    <property type="match status" value="1"/>
</dbReference>
<feature type="transmembrane region" description="Helical" evidence="5">
    <location>
        <begin position="136"/>
        <end position="164"/>
    </location>
</feature>
<dbReference type="GO" id="GO:0065002">
    <property type="term" value="P:intracellular protein transmembrane transport"/>
    <property type="evidence" value="ECO:0007669"/>
    <property type="project" value="TreeGrafter"/>
</dbReference>
<dbReference type="AlphaFoldDB" id="A0AAW5MVQ3"/>
<feature type="transmembrane region" description="Helical" evidence="5">
    <location>
        <begin position="94"/>
        <end position="115"/>
    </location>
</feature>
<dbReference type="PANTHER" id="PTHR30371:SF0">
    <property type="entry name" value="SEC-INDEPENDENT PROTEIN TRANSLOCASE PROTEIN TATC, CHLOROPLASTIC-RELATED"/>
    <property type="match status" value="1"/>
</dbReference>
<dbReference type="Proteomes" id="UP001204579">
    <property type="component" value="Unassembled WGS sequence"/>
</dbReference>
<keyword evidence="5" id="KW-0653">Protein transport</keyword>
<accession>A0AAW5MVQ3</accession>
<dbReference type="GO" id="GO:0033281">
    <property type="term" value="C:TAT protein transport complex"/>
    <property type="evidence" value="ECO:0007669"/>
    <property type="project" value="UniProtKB-UniRule"/>
</dbReference>
<reference evidence="6 7" key="1">
    <citation type="submission" date="2022-08" db="EMBL/GenBank/DDBJ databases">
        <authorList>
            <person name="Zeman M."/>
            <person name="Kubasova T."/>
        </authorList>
    </citation>
    <scope>NUCLEOTIDE SEQUENCE [LARGE SCALE GENOMIC DNA]</scope>
    <source>
        <strain evidence="6 7">ET62</strain>
    </source>
</reference>
<keyword evidence="5" id="KW-1003">Cell membrane</keyword>
<name>A0AAW5MVQ3_9BACT</name>
<comment type="function">
    <text evidence="5">Part of the twin-arginine translocation (Tat) system that transports large folded proteins containing a characteristic twin-arginine motif in their signal peptide across membranes.</text>
</comment>
<dbReference type="PANTHER" id="PTHR30371">
    <property type="entry name" value="SEC-INDEPENDENT PROTEIN TRANSLOCASE PROTEIN TATC"/>
    <property type="match status" value="1"/>
</dbReference>
<comment type="caution">
    <text evidence="5">Lacks conserved residue(s) required for the propagation of feature annotation.</text>
</comment>
<dbReference type="EMBL" id="JANRHJ010000001">
    <property type="protein sequence ID" value="MCR8872431.1"/>
    <property type="molecule type" value="Genomic_DNA"/>
</dbReference>
<feature type="transmembrane region" description="Helical" evidence="5">
    <location>
        <begin position="222"/>
        <end position="254"/>
    </location>
</feature>
<gene>
    <name evidence="5 6" type="primary">tatC</name>
    <name evidence="6" type="ORF">NW209_00070</name>
</gene>
<dbReference type="GO" id="GO:0009977">
    <property type="term" value="F:proton motive force dependent protein transmembrane transporter activity"/>
    <property type="evidence" value="ECO:0007669"/>
    <property type="project" value="TreeGrafter"/>
</dbReference>
<dbReference type="GO" id="GO:0043953">
    <property type="term" value="P:protein transport by the Tat complex"/>
    <property type="evidence" value="ECO:0007669"/>
    <property type="project" value="UniProtKB-UniRule"/>
</dbReference>
<evidence type="ECO:0000313" key="7">
    <source>
        <dbReference type="Proteomes" id="UP001204579"/>
    </source>
</evidence>
<comment type="subcellular location">
    <subcellularLocation>
        <location evidence="5">Cell membrane</location>
        <topology evidence="5">Multi-pass membrane protein</topology>
    </subcellularLocation>
    <subcellularLocation>
        <location evidence="1">Membrane</location>
        <topology evidence="1">Multi-pass membrane protein</topology>
    </subcellularLocation>
</comment>
<evidence type="ECO:0000256" key="4">
    <source>
        <dbReference type="ARBA" id="ARBA00023136"/>
    </source>
</evidence>
<evidence type="ECO:0000256" key="5">
    <source>
        <dbReference type="HAMAP-Rule" id="MF_00902"/>
    </source>
</evidence>
<dbReference type="HAMAP" id="MF_00902">
    <property type="entry name" value="TatC"/>
    <property type="match status" value="1"/>
</dbReference>
<comment type="similarity">
    <text evidence="5">Belongs to the TatC family.</text>
</comment>
<sequence>MRDVVDHMEMPLWEHLEVLRWTLIRILIAWAIGVLTSFMFIPSLFNQVVLAPSREDFFLYRFLAKLNSYTSLVPDFLEKPFQVEVINIKLASQFFIHMSLSFWTSLLIIFPYMIYEIWKFICPALYDNERIKIRWAFVFGTFMFFLGCVVGYSVVFPLTLRFLYTYELSSFITNQLTLDSYMNNFLMLVFMMGIMFELPLLAALFSKLGLLTRTFFKKYRRYAIVILLTVAAVITPSSDPFTLMAVFIPIYMLWEMSAWLVKADDVPEE</sequence>
<dbReference type="Pfam" id="PF00902">
    <property type="entry name" value="TatC"/>
    <property type="match status" value="1"/>
</dbReference>
<evidence type="ECO:0000256" key="1">
    <source>
        <dbReference type="ARBA" id="ARBA00004141"/>
    </source>
</evidence>
<evidence type="ECO:0000313" key="6">
    <source>
        <dbReference type="EMBL" id="MCR8872431.1"/>
    </source>
</evidence>
<feature type="transmembrane region" description="Helical" evidence="5">
    <location>
        <begin position="21"/>
        <end position="45"/>
    </location>
</feature>
<dbReference type="InterPro" id="IPR002033">
    <property type="entry name" value="TatC"/>
</dbReference>
<proteinExistence type="inferred from homology"/>
<keyword evidence="3 5" id="KW-1133">Transmembrane helix</keyword>
<keyword evidence="2 5" id="KW-0812">Transmembrane</keyword>